<proteinExistence type="inferred from homology"/>
<gene>
    <name evidence="7" type="primary">hisS</name>
    <name evidence="7" type="ORF">SCFA_20047</name>
</gene>
<evidence type="ECO:0000256" key="2">
    <source>
        <dbReference type="ARBA" id="ARBA00012815"/>
    </source>
</evidence>
<dbReference type="CDD" id="cd00773">
    <property type="entry name" value="HisRS-like_core"/>
    <property type="match status" value="1"/>
</dbReference>
<name>A0A485LXV5_9ZZZZ</name>
<keyword evidence="7" id="KW-0030">Aminoacyl-tRNA synthetase</keyword>
<dbReference type="AlphaFoldDB" id="A0A485LXV5"/>
<dbReference type="PROSITE" id="PS50862">
    <property type="entry name" value="AA_TRNA_LIGASE_II"/>
    <property type="match status" value="1"/>
</dbReference>
<reference evidence="7" key="1">
    <citation type="submission" date="2019-03" db="EMBL/GenBank/DDBJ databases">
        <authorList>
            <person name="Hao L."/>
        </authorList>
    </citation>
    <scope>NUCLEOTIDE SEQUENCE</scope>
</reference>
<evidence type="ECO:0000256" key="1">
    <source>
        <dbReference type="ARBA" id="ARBA00008226"/>
    </source>
</evidence>
<feature type="domain" description="Aminoacyl-transfer RNA synthetases class-II family profile" evidence="6">
    <location>
        <begin position="1"/>
        <end position="351"/>
    </location>
</feature>
<evidence type="ECO:0000256" key="4">
    <source>
        <dbReference type="ARBA" id="ARBA00030619"/>
    </source>
</evidence>
<dbReference type="Gene3D" id="3.30.930.10">
    <property type="entry name" value="Bira Bifunctional Protein, Domain 2"/>
    <property type="match status" value="1"/>
</dbReference>
<dbReference type="HAMAP" id="MF_00127">
    <property type="entry name" value="His_tRNA_synth"/>
    <property type="match status" value="1"/>
</dbReference>
<dbReference type="NCBIfam" id="TIGR00442">
    <property type="entry name" value="hisS"/>
    <property type="match status" value="1"/>
</dbReference>
<evidence type="ECO:0000256" key="5">
    <source>
        <dbReference type="ARBA" id="ARBA00047639"/>
    </source>
</evidence>
<dbReference type="InterPro" id="IPR036621">
    <property type="entry name" value="Anticodon-bd_dom_sf"/>
</dbReference>
<comment type="catalytic activity">
    <reaction evidence="5">
        <text>tRNA(His) + L-histidine + ATP = L-histidyl-tRNA(His) + AMP + diphosphate + H(+)</text>
        <dbReference type="Rhea" id="RHEA:17313"/>
        <dbReference type="Rhea" id="RHEA-COMP:9665"/>
        <dbReference type="Rhea" id="RHEA-COMP:9689"/>
        <dbReference type="ChEBI" id="CHEBI:15378"/>
        <dbReference type="ChEBI" id="CHEBI:30616"/>
        <dbReference type="ChEBI" id="CHEBI:33019"/>
        <dbReference type="ChEBI" id="CHEBI:57595"/>
        <dbReference type="ChEBI" id="CHEBI:78442"/>
        <dbReference type="ChEBI" id="CHEBI:78527"/>
        <dbReference type="ChEBI" id="CHEBI:456215"/>
        <dbReference type="EC" id="6.1.1.21"/>
    </reaction>
</comment>
<dbReference type="PIRSF" id="PIRSF001549">
    <property type="entry name" value="His-tRNA_synth"/>
    <property type="match status" value="1"/>
</dbReference>
<dbReference type="InterPro" id="IPR004154">
    <property type="entry name" value="Anticodon-bd"/>
</dbReference>
<dbReference type="SUPFAM" id="SSF52954">
    <property type="entry name" value="Class II aaRS ABD-related"/>
    <property type="match status" value="1"/>
</dbReference>
<dbReference type="Gene3D" id="3.40.50.800">
    <property type="entry name" value="Anticodon-binding domain"/>
    <property type="match status" value="1"/>
</dbReference>
<dbReference type="InterPro" id="IPR015807">
    <property type="entry name" value="His-tRNA-ligase"/>
</dbReference>
<dbReference type="GO" id="GO:0005737">
    <property type="term" value="C:cytoplasm"/>
    <property type="evidence" value="ECO:0007669"/>
    <property type="project" value="InterPro"/>
</dbReference>
<dbReference type="PANTHER" id="PTHR43707">
    <property type="entry name" value="HISTIDYL-TRNA SYNTHETASE"/>
    <property type="match status" value="1"/>
</dbReference>
<dbReference type="EMBL" id="CAADRM010000081">
    <property type="protein sequence ID" value="VFU13577.1"/>
    <property type="molecule type" value="Genomic_DNA"/>
</dbReference>
<sequence>MEVKAIRGMSDILPGEVSKWRFVEETVRKVFSLYGFVELRTPVLERTELFLRGIGNETDVVEKQMYTFTDKSGTSVSLRPEATASVLRAVIEHGLLSEDPIQKVFSIGPMFRYERPQKGRYRQFHQINAERLGESGPFSDAETLQMAYELARELGLKGLAMEVNSLGCEACREEFKKALQAFLVKQADRLCADCARRMTTNPLRVLDCKVVSCKQAAEGAPVIEDYLCNECRDHYNQVLSYLDSFGVPYTKNPSLVRGLDYYTRTTFEITARGLGSQNAIAGGGRYDNLVKVLGGPDTPGIGFAFGIERVILLLEEREAREEGCYVVAQGDERVKTAAAGLLSELRSAGIPAQAVPEKSFKAQMRRAGKSGYPFCAIIGQDELEKSLVTVKDLGTSSQFQVPRSDAREKLHTLLKERKGESR</sequence>
<dbReference type="SUPFAM" id="SSF55681">
    <property type="entry name" value="Class II aaRS and biotin synthetases"/>
    <property type="match status" value="1"/>
</dbReference>
<dbReference type="EC" id="6.1.1.21" evidence="2"/>
<dbReference type="GO" id="GO:0006427">
    <property type="term" value="P:histidyl-tRNA aminoacylation"/>
    <property type="evidence" value="ECO:0007669"/>
    <property type="project" value="InterPro"/>
</dbReference>
<dbReference type="PANTHER" id="PTHR43707:SF1">
    <property type="entry name" value="HISTIDINE--TRNA LIGASE, MITOCHONDRIAL-RELATED"/>
    <property type="match status" value="1"/>
</dbReference>
<dbReference type="Pfam" id="PF13393">
    <property type="entry name" value="tRNA-synt_His"/>
    <property type="match status" value="1"/>
</dbReference>
<accession>A0A485LXV5</accession>
<organism evidence="7">
    <name type="scientific">anaerobic digester metagenome</name>
    <dbReference type="NCBI Taxonomy" id="1263854"/>
    <lineage>
        <taxon>unclassified sequences</taxon>
        <taxon>metagenomes</taxon>
        <taxon>ecological metagenomes</taxon>
    </lineage>
</organism>
<evidence type="ECO:0000256" key="3">
    <source>
        <dbReference type="ARBA" id="ARBA00022741"/>
    </source>
</evidence>
<protein>
    <recommendedName>
        <fullName evidence="2">histidine--tRNA ligase</fullName>
        <ecNumber evidence="2">6.1.1.21</ecNumber>
    </recommendedName>
    <alternativeName>
        <fullName evidence="4">Histidyl-tRNA synthetase</fullName>
    </alternativeName>
</protein>
<comment type="similarity">
    <text evidence="1">Belongs to the class-II aminoacyl-tRNA synthetase family.</text>
</comment>
<dbReference type="GO" id="GO:0005524">
    <property type="term" value="F:ATP binding"/>
    <property type="evidence" value="ECO:0007669"/>
    <property type="project" value="InterPro"/>
</dbReference>
<dbReference type="GO" id="GO:0004821">
    <property type="term" value="F:histidine-tRNA ligase activity"/>
    <property type="evidence" value="ECO:0007669"/>
    <property type="project" value="UniProtKB-EC"/>
</dbReference>
<evidence type="ECO:0000259" key="6">
    <source>
        <dbReference type="PROSITE" id="PS50862"/>
    </source>
</evidence>
<dbReference type="InterPro" id="IPR004516">
    <property type="entry name" value="HisRS/HisZ"/>
</dbReference>
<dbReference type="InterPro" id="IPR006195">
    <property type="entry name" value="aa-tRNA-synth_II"/>
</dbReference>
<dbReference type="Pfam" id="PF03129">
    <property type="entry name" value="HGTP_anticodon"/>
    <property type="match status" value="1"/>
</dbReference>
<dbReference type="InterPro" id="IPR045864">
    <property type="entry name" value="aa-tRNA-synth_II/BPL/LPL"/>
</dbReference>
<evidence type="ECO:0000313" key="7">
    <source>
        <dbReference type="EMBL" id="VFU13577.1"/>
    </source>
</evidence>
<keyword evidence="3" id="KW-0547">Nucleotide-binding</keyword>
<keyword evidence="7" id="KW-0436">Ligase</keyword>
<dbReference type="InterPro" id="IPR041715">
    <property type="entry name" value="HisRS-like_core"/>
</dbReference>